<comment type="caution">
    <text evidence="1">The sequence shown here is derived from an EMBL/GenBank/DDBJ whole genome shotgun (WGS) entry which is preliminary data.</text>
</comment>
<dbReference type="Proteomes" id="UP000748332">
    <property type="component" value="Unassembled WGS sequence"/>
</dbReference>
<proteinExistence type="predicted"/>
<reference evidence="1" key="1">
    <citation type="submission" date="2020-04" db="EMBL/GenBank/DDBJ databases">
        <authorList>
            <person name="Zhang T."/>
        </authorList>
    </citation>
    <scope>NUCLEOTIDE SEQUENCE</scope>
    <source>
        <strain evidence="1">HKST-UBA16</strain>
    </source>
</reference>
<reference evidence="1" key="2">
    <citation type="journal article" date="2021" name="Microbiome">
        <title>Successional dynamics and alternative stable states in a saline activated sludge microbial community over 9 years.</title>
        <authorList>
            <person name="Wang Y."/>
            <person name="Ye J."/>
            <person name="Ju F."/>
            <person name="Liu L."/>
            <person name="Boyd J.A."/>
            <person name="Deng Y."/>
            <person name="Parks D.H."/>
            <person name="Jiang X."/>
            <person name="Yin X."/>
            <person name="Woodcroft B.J."/>
            <person name="Tyson G.W."/>
            <person name="Hugenholtz P."/>
            <person name="Polz M.F."/>
            <person name="Zhang T."/>
        </authorList>
    </citation>
    <scope>NUCLEOTIDE SEQUENCE</scope>
    <source>
        <strain evidence="1">HKST-UBA16</strain>
    </source>
</reference>
<accession>A0A955KVP0</accession>
<dbReference type="AlphaFoldDB" id="A0A955KVP0"/>
<organism evidence="1 2">
    <name type="scientific">Candidatus Dojkabacteria bacterium</name>
    <dbReference type="NCBI Taxonomy" id="2099670"/>
    <lineage>
        <taxon>Bacteria</taxon>
        <taxon>Candidatus Dojkabacteria</taxon>
    </lineage>
</organism>
<sequence length="396" mass="44106">MKTPLNAEYNNQLAQLHPGENIQFSNGSSIFTISDLGSDAFPPELVKAAKENELSPLTIEVAAWDPSLRGRLERLGNIYSEGDSTYVVIESGVLGVVWAGYLEEGSIKLLPRSYMPDLPGISVPFVTEVEKEDLILNLMLLLKKLGDGSELSRIPDSSIELGDPIYQRLFSGGSASGLVGPPMYVDFMTGIPDRLLLQSADKSSLEYFEKASEDFIRALVCNIRYIFKVNPNTAGLLRQAVQVSREWDEATISGPPALMNMFSKELTSLSNCIAFGRASFREINKVLQVVQTEMAKLAINIYDSEDPEGKRSQIRILRKKCADLLFDEFLRIARRKGINENVDGKEIYSIKNKGIFTTRLIKYIETDPKLVELAILWTFASGDSDLLTNLNATLRY</sequence>
<evidence type="ECO:0000313" key="2">
    <source>
        <dbReference type="Proteomes" id="UP000748332"/>
    </source>
</evidence>
<gene>
    <name evidence="1" type="ORF">KC622_02050</name>
</gene>
<protein>
    <submittedName>
        <fullName evidence="1">Uncharacterized protein</fullName>
    </submittedName>
</protein>
<name>A0A955KVP0_9BACT</name>
<dbReference type="EMBL" id="JAGQLM010000084">
    <property type="protein sequence ID" value="MCA9375094.1"/>
    <property type="molecule type" value="Genomic_DNA"/>
</dbReference>
<evidence type="ECO:0000313" key="1">
    <source>
        <dbReference type="EMBL" id="MCA9375094.1"/>
    </source>
</evidence>